<comment type="caution">
    <text evidence="1">The sequence shown here is derived from an EMBL/GenBank/DDBJ whole genome shotgun (WGS) entry which is preliminary data.</text>
</comment>
<evidence type="ECO:0000313" key="2">
    <source>
        <dbReference type="Proteomes" id="UP000187455"/>
    </source>
</evidence>
<sequence length="72" mass="8280">MVSNSEHMIFPVNSYKDKKIERPIPRAINRIKINNPFHKAHAIGAALASSTGMHSEEIITHEFWLNYTIFES</sequence>
<name>A0A1R0GXR0_9FUNG</name>
<dbReference type="AlphaFoldDB" id="A0A1R0GXR0"/>
<protein>
    <submittedName>
        <fullName evidence="1">Uncharacterized protein</fullName>
    </submittedName>
</protein>
<dbReference type="EMBL" id="LSSL01002257">
    <property type="protein sequence ID" value="OLY81677.1"/>
    <property type="molecule type" value="Genomic_DNA"/>
</dbReference>
<dbReference type="OrthoDB" id="5588333at2759"/>
<accession>A0A1R0GXR0</accession>
<organism evidence="1 2">
    <name type="scientific">Smittium mucronatum</name>
    <dbReference type="NCBI Taxonomy" id="133383"/>
    <lineage>
        <taxon>Eukaryota</taxon>
        <taxon>Fungi</taxon>
        <taxon>Fungi incertae sedis</taxon>
        <taxon>Zoopagomycota</taxon>
        <taxon>Kickxellomycotina</taxon>
        <taxon>Harpellomycetes</taxon>
        <taxon>Harpellales</taxon>
        <taxon>Legeriomycetaceae</taxon>
        <taxon>Smittium</taxon>
    </lineage>
</organism>
<proteinExistence type="predicted"/>
<dbReference type="Proteomes" id="UP000187455">
    <property type="component" value="Unassembled WGS sequence"/>
</dbReference>
<keyword evidence="2" id="KW-1185">Reference proteome</keyword>
<evidence type="ECO:0000313" key="1">
    <source>
        <dbReference type="EMBL" id="OLY81677.1"/>
    </source>
</evidence>
<reference evidence="1 2" key="1">
    <citation type="journal article" date="2016" name="Mol. Biol. Evol.">
        <title>Genome-Wide Survey of Gut Fungi (Harpellales) Reveals the First Horizontally Transferred Ubiquitin Gene from a Mosquito Host.</title>
        <authorList>
            <person name="Wang Y."/>
            <person name="White M.M."/>
            <person name="Kvist S."/>
            <person name="Moncalvo J.M."/>
        </authorList>
    </citation>
    <scope>NUCLEOTIDE SEQUENCE [LARGE SCALE GENOMIC DNA]</scope>
    <source>
        <strain evidence="1 2">ALG-7-W6</strain>
    </source>
</reference>
<gene>
    <name evidence="1" type="ORF">AYI68_g4213</name>
</gene>